<dbReference type="InterPro" id="IPR010129">
    <property type="entry name" value="T1SS_HlyD"/>
</dbReference>
<evidence type="ECO:0000256" key="5">
    <source>
        <dbReference type="ARBA" id="ARBA00022519"/>
    </source>
</evidence>
<evidence type="ECO:0000256" key="8">
    <source>
        <dbReference type="ARBA" id="ARBA00023136"/>
    </source>
</evidence>
<dbReference type="Gene3D" id="2.40.50.100">
    <property type="match status" value="1"/>
</dbReference>
<keyword evidence="5 9" id="KW-0997">Cell inner membrane</keyword>
<keyword evidence="4 9" id="KW-1003">Cell membrane</keyword>
<evidence type="ECO:0000313" key="12">
    <source>
        <dbReference type="EMBL" id="SNZ20529.1"/>
    </source>
</evidence>
<evidence type="ECO:0000259" key="10">
    <source>
        <dbReference type="Pfam" id="PF25994"/>
    </source>
</evidence>
<name>A0A285PFQ0_9HYPH</name>
<feature type="domain" description="AprE-like beta-barrel" evidence="11">
    <location>
        <begin position="334"/>
        <end position="422"/>
    </location>
</feature>
<dbReference type="Proteomes" id="UP000219439">
    <property type="component" value="Unassembled WGS sequence"/>
</dbReference>
<dbReference type="PANTHER" id="PTHR30386:SF26">
    <property type="entry name" value="TRANSPORT PROTEIN COMB"/>
    <property type="match status" value="1"/>
</dbReference>
<gene>
    <name evidence="12" type="ORF">SAMN06265368_3633</name>
</gene>
<dbReference type="AlphaFoldDB" id="A0A285PFQ0"/>
<keyword evidence="13" id="KW-1185">Reference proteome</keyword>
<dbReference type="NCBIfam" id="TIGR01843">
    <property type="entry name" value="type_I_hlyD"/>
    <property type="match status" value="1"/>
</dbReference>
<evidence type="ECO:0000256" key="3">
    <source>
        <dbReference type="ARBA" id="ARBA00022448"/>
    </source>
</evidence>
<protein>
    <recommendedName>
        <fullName evidence="9">Membrane fusion protein (MFP) family protein</fullName>
    </recommendedName>
</protein>
<evidence type="ECO:0000256" key="6">
    <source>
        <dbReference type="ARBA" id="ARBA00022692"/>
    </source>
</evidence>
<evidence type="ECO:0000259" key="11">
    <source>
        <dbReference type="Pfam" id="PF26002"/>
    </source>
</evidence>
<dbReference type="PANTHER" id="PTHR30386">
    <property type="entry name" value="MEMBRANE FUSION SUBUNIT OF EMRAB-TOLC MULTIDRUG EFFLUX PUMP"/>
    <property type="match status" value="1"/>
</dbReference>
<feature type="transmembrane region" description="Helical" evidence="9">
    <location>
        <begin position="31"/>
        <end position="52"/>
    </location>
</feature>
<evidence type="ECO:0000256" key="4">
    <source>
        <dbReference type="ARBA" id="ARBA00022475"/>
    </source>
</evidence>
<sequence>MKKWFTSREEELDPKALSLPLALELEHPPQLFAYVISGCFAFLIGFIAWSFFTSVLEVTHATGQIQPSASVQTVQHLEGGYIDQLLIREGDRVAKGQPLARLRSTATQSDRDRLAVRAASLRMTIANLDALSKQKAQPVYGDDLTNYPKLVKSSYGFFTSEKARMGREEAKLASQVARRKAELATAKAEKNSAAKRMEIAAEQHKILQGLLRQQYASRRSVLEAEAALEEARSRYFALDGRIATATEQISEAEIQLEEQRAASKAKYAKESQQSQAELSELDKILTKQQDRVQSLDIVAPTSGLVQELAINTVGAVVRGGEVIARIVPDDRNIVAEVRVPPKDIGHIRQGANAKVTVSTFDPYVFGTLEGEVKTISATSFEDERGDPYFKIQIALDANNLMREGASYPVLPGMVVTADILTGEKSLARYLLKPVFRSLDQAFTER</sequence>
<dbReference type="EMBL" id="OBEL01000005">
    <property type="protein sequence ID" value="SNZ20529.1"/>
    <property type="molecule type" value="Genomic_DNA"/>
</dbReference>
<organism evidence="12 13">
    <name type="scientific">Cohaesibacter gelatinilyticus</name>
    <dbReference type="NCBI Taxonomy" id="372072"/>
    <lineage>
        <taxon>Bacteria</taxon>
        <taxon>Pseudomonadati</taxon>
        <taxon>Pseudomonadota</taxon>
        <taxon>Alphaproteobacteria</taxon>
        <taxon>Hyphomicrobiales</taxon>
        <taxon>Cohaesibacteraceae</taxon>
    </lineage>
</organism>
<keyword evidence="6 9" id="KW-0812">Transmembrane</keyword>
<dbReference type="GO" id="GO:0005886">
    <property type="term" value="C:plasma membrane"/>
    <property type="evidence" value="ECO:0007669"/>
    <property type="project" value="UniProtKB-SubCell"/>
</dbReference>
<feature type="domain" description="AprE-like long alpha-helical hairpin" evidence="10">
    <location>
        <begin position="108"/>
        <end position="291"/>
    </location>
</feature>
<dbReference type="GO" id="GO:0015031">
    <property type="term" value="P:protein transport"/>
    <property type="evidence" value="ECO:0007669"/>
    <property type="project" value="InterPro"/>
</dbReference>
<comment type="similarity">
    <text evidence="2 9">Belongs to the membrane fusion protein (MFP) (TC 8.A.1) family.</text>
</comment>
<evidence type="ECO:0000256" key="1">
    <source>
        <dbReference type="ARBA" id="ARBA00004377"/>
    </source>
</evidence>
<dbReference type="Gene3D" id="2.40.30.170">
    <property type="match status" value="1"/>
</dbReference>
<dbReference type="PRINTS" id="PR01490">
    <property type="entry name" value="RTXTOXIND"/>
</dbReference>
<evidence type="ECO:0000256" key="7">
    <source>
        <dbReference type="ARBA" id="ARBA00022989"/>
    </source>
</evidence>
<comment type="subcellular location">
    <subcellularLocation>
        <location evidence="1 9">Cell inner membrane</location>
        <topology evidence="1 9">Single-pass membrane protein</topology>
    </subcellularLocation>
</comment>
<dbReference type="InterPro" id="IPR058982">
    <property type="entry name" value="Beta-barrel_AprE"/>
</dbReference>
<dbReference type="RefSeq" id="WP_097154903.1">
    <property type="nucleotide sequence ID" value="NZ_OBEL01000005.1"/>
</dbReference>
<dbReference type="InterPro" id="IPR058781">
    <property type="entry name" value="HH_AprE-like"/>
</dbReference>
<keyword evidence="8 9" id="KW-0472">Membrane</keyword>
<keyword evidence="7 9" id="KW-1133">Transmembrane helix</keyword>
<proteinExistence type="inferred from homology"/>
<dbReference type="InterPro" id="IPR050739">
    <property type="entry name" value="MFP"/>
</dbReference>
<accession>A0A285PFQ0</accession>
<evidence type="ECO:0000313" key="13">
    <source>
        <dbReference type="Proteomes" id="UP000219439"/>
    </source>
</evidence>
<keyword evidence="3 9" id="KW-0813">Transport</keyword>
<dbReference type="OrthoDB" id="9810980at2"/>
<dbReference type="Pfam" id="PF26002">
    <property type="entry name" value="Beta-barrel_AprE"/>
    <property type="match status" value="1"/>
</dbReference>
<evidence type="ECO:0000256" key="2">
    <source>
        <dbReference type="ARBA" id="ARBA00009477"/>
    </source>
</evidence>
<dbReference type="Pfam" id="PF25994">
    <property type="entry name" value="HH_AprE"/>
    <property type="match status" value="1"/>
</dbReference>
<reference evidence="12 13" key="1">
    <citation type="submission" date="2017-09" db="EMBL/GenBank/DDBJ databases">
        <authorList>
            <person name="Ehlers B."/>
            <person name="Leendertz F.H."/>
        </authorList>
    </citation>
    <scope>NUCLEOTIDE SEQUENCE [LARGE SCALE GENOMIC DNA]</scope>
    <source>
        <strain evidence="12 13">DSM 18289</strain>
    </source>
</reference>
<evidence type="ECO:0000256" key="9">
    <source>
        <dbReference type="RuleBase" id="RU365093"/>
    </source>
</evidence>